<evidence type="ECO:0000313" key="2">
    <source>
        <dbReference type="EMBL" id="CAE7816978.1"/>
    </source>
</evidence>
<accession>A0A812Z9G2</accession>
<sequence length="633" mass="70233">LPDMSKPDKEQKSSEARADLPQVVHKAVVGVPWEPHEFIERAARAVHPKHIMHGLPARLKTVIDKLATSTPGEVGQHRVAELRKWVLRKQELREAECAYKADMPDHCSNILRSKPLLLFQEMLSECGFEDEDLVGDISQGFEIKGKFLDLKSSARQLRKGIINSTRGSGAAKLDRATMEATRKEVERKWLWGPIPESDLSDTAIVTRRFGIWQGDKCRPIDNFKESGINATTSAIDTITVHTVDCIASGISYRLSTWRDSRSFLDLVAKTWDLNKAYKNLPLHSSAVDDATSLGLWTICTSLFWLHLNVYFDDFIGIESVSLARIFDLCMSGVLMLLGWDTASDKDTTFSALTKVLGIQIDLSECRLNRVYFENTRSRRDELGEFLGTCISKGHLTKKDGERLRGRLQFAEAQISGKRAGLAFGCLSKHVSNGGGALDDRTLEALGFLRDRVLTSPPRFISNNLTCTWHLYVDASHEPTTANPGEVAGIGGIHYNQFANPTGHFSEWISKDDVARLGREGSENPIFELECYAILAGLLTWKPIIQGCSVIVFTDNDAALMSMIRGVSKNGAGASIVNAVRSLVDLCNIPIWFERVNTHSNIADRPSRGETCDEWGSRSHVSTTDVLAFVEGLG</sequence>
<dbReference type="AlphaFoldDB" id="A0A812Z9G2"/>
<organism evidence="2 3">
    <name type="scientific">Symbiodinium necroappetens</name>
    <dbReference type="NCBI Taxonomy" id="1628268"/>
    <lineage>
        <taxon>Eukaryota</taxon>
        <taxon>Sar</taxon>
        <taxon>Alveolata</taxon>
        <taxon>Dinophyceae</taxon>
        <taxon>Suessiales</taxon>
        <taxon>Symbiodiniaceae</taxon>
        <taxon>Symbiodinium</taxon>
    </lineage>
</organism>
<protein>
    <submittedName>
        <fullName evidence="2">Uncharacterized protein</fullName>
    </submittedName>
</protein>
<evidence type="ECO:0000313" key="3">
    <source>
        <dbReference type="Proteomes" id="UP000601435"/>
    </source>
</evidence>
<feature type="region of interest" description="Disordered" evidence="1">
    <location>
        <begin position="1"/>
        <end position="21"/>
    </location>
</feature>
<feature type="compositionally biased region" description="Basic and acidic residues" evidence="1">
    <location>
        <begin position="1"/>
        <end position="18"/>
    </location>
</feature>
<keyword evidence="3" id="KW-1185">Reference proteome</keyword>
<dbReference type="Proteomes" id="UP000601435">
    <property type="component" value="Unassembled WGS sequence"/>
</dbReference>
<dbReference type="OrthoDB" id="445766at2759"/>
<evidence type="ECO:0000256" key="1">
    <source>
        <dbReference type="SAM" id="MobiDB-lite"/>
    </source>
</evidence>
<feature type="non-terminal residue" evidence="2">
    <location>
        <position position="1"/>
    </location>
</feature>
<gene>
    <name evidence="2" type="ORF">SNEC2469_LOCUS24251</name>
</gene>
<comment type="caution">
    <text evidence="2">The sequence shown here is derived from an EMBL/GenBank/DDBJ whole genome shotgun (WGS) entry which is preliminary data.</text>
</comment>
<dbReference type="SUPFAM" id="SSF56672">
    <property type="entry name" value="DNA/RNA polymerases"/>
    <property type="match status" value="1"/>
</dbReference>
<dbReference type="InterPro" id="IPR043502">
    <property type="entry name" value="DNA/RNA_pol_sf"/>
</dbReference>
<name>A0A812Z9G2_9DINO</name>
<reference evidence="2" key="1">
    <citation type="submission" date="2021-02" db="EMBL/GenBank/DDBJ databases">
        <authorList>
            <person name="Dougan E. K."/>
            <person name="Rhodes N."/>
            <person name="Thang M."/>
            <person name="Chan C."/>
        </authorList>
    </citation>
    <scope>NUCLEOTIDE SEQUENCE</scope>
</reference>
<proteinExistence type="predicted"/>
<dbReference type="EMBL" id="CAJNJA010046402">
    <property type="protein sequence ID" value="CAE7816978.1"/>
    <property type="molecule type" value="Genomic_DNA"/>
</dbReference>